<protein>
    <recommendedName>
        <fullName evidence="10">Coatomer subunit delta</fullName>
    </recommendedName>
</protein>
<comment type="subcellular location">
    <subcellularLocation>
        <location evidence="10 11">Cytoplasm</location>
    </subcellularLocation>
    <subcellularLocation>
        <location evidence="10 11">Cytoplasmic vesicle</location>
        <location evidence="10 11">COPI-coated vesicle membrane</location>
        <topology evidence="10 11">Peripheral membrane protein</topology>
        <orientation evidence="10 11">Cytoplasmic side</orientation>
    </subcellularLocation>
    <subcellularLocation>
        <location evidence="10 11">Golgi apparatus membrane</location>
        <topology evidence="10 11">Peripheral membrane protein</topology>
        <orientation evidence="10 11">Cytoplasmic side</orientation>
    </subcellularLocation>
</comment>
<feature type="compositionally biased region" description="Low complexity" evidence="12">
    <location>
        <begin position="254"/>
        <end position="266"/>
    </location>
</feature>
<dbReference type="GO" id="GO:0051645">
    <property type="term" value="P:Golgi localization"/>
    <property type="evidence" value="ECO:0007669"/>
    <property type="project" value="TreeGrafter"/>
</dbReference>
<comment type="subunit">
    <text evidence="2 10">Oligomeric complex that consists of at least the alpha, beta, beta', gamma, delta, epsilon and zeta subunits.</text>
</comment>
<dbReference type="Proteomes" id="UP000008983">
    <property type="component" value="Unassembled WGS sequence"/>
</dbReference>
<dbReference type="EMBL" id="GL983744">
    <property type="protein sequence ID" value="EGR32248.1"/>
    <property type="molecule type" value="Genomic_DNA"/>
</dbReference>
<dbReference type="InterPro" id="IPR027059">
    <property type="entry name" value="Coatomer_dsu"/>
</dbReference>
<keyword evidence="4 10" id="KW-0963">Cytoplasm</keyword>
<dbReference type="PANTHER" id="PTHR10121:SF0">
    <property type="entry name" value="COATOMER SUBUNIT DELTA"/>
    <property type="match status" value="1"/>
</dbReference>
<evidence type="ECO:0000256" key="3">
    <source>
        <dbReference type="ARBA" id="ARBA00022448"/>
    </source>
</evidence>
<reference evidence="14 15" key="1">
    <citation type="submission" date="2011-07" db="EMBL/GenBank/DDBJ databases">
        <authorList>
            <person name="Coyne R."/>
            <person name="Brami D."/>
            <person name="Johnson J."/>
            <person name="Hostetler J."/>
            <person name="Hannick L."/>
            <person name="Clark T."/>
            <person name="Cassidy-Hanley D."/>
            <person name="Inman J."/>
        </authorList>
    </citation>
    <scope>NUCLEOTIDE SEQUENCE [LARGE SCALE GENOMIC DNA]</scope>
    <source>
        <strain evidence="14 15">G5</strain>
    </source>
</reference>
<dbReference type="PANTHER" id="PTHR10121">
    <property type="entry name" value="COATOMER SUBUNIT DELTA"/>
    <property type="match status" value="1"/>
</dbReference>
<dbReference type="GO" id="GO:0030126">
    <property type="term" value="C:COPI vesicle coat"/>
    <property type="evidence" value="ECO:0007669"/>
    <property type="project" value="UniProtKB-UniRule"/>
</dbReference>
<evidence type="ECO:0000259" key="13">
    <source>
        <dbReference type="PROSITE" id="PS51072"/>
    </source>
</evidence>
<evidence type="ECO:0000313" key="15">
    <source>
        <dbReference type="Proteomes" id="UP000008983"/>
    </source>
</evidence>
<feature type="compositionally biased region" description="Polar residues" evidence="12">
    <location>
        <begin position="175"/>
        <end position="197"/>
    </location>
</feature>
<feature type="compositionally biased region" description="Basic and acidic residues" evidence="12">
    <location>
        <begin position="244"/>
        <end position="253"/>
    </location>
</feature>
<keyword evidence="3 10" id="KW-0813">Transport</keyword>
<dbReference type="CDD" id="cd09254">
    <property type="entry name" value="AP_delta-COPI_MHD"/>
    <property type="match status" value="1"/>
</dbReference>
<dbReference type="AlphaFoldDB" id="G0QR96"/>
<evidence type="ECO:0000256" key="6">
    <source>
        <dbReference type="ARBA" id="ARBA00022927"/>
    </source>
</evidence>
<evidence type="ECO:0000256" key="4">
    <source>
        <dbReference type="ARBA" id="ARBA00022490"/>
    </source>
</evidence>
<dbReference type="InterPro" id="IPR028565">
    <property type="entry name" value="MHD"/>
</dbReference>
<evidence type="ECO:0000256" key="1">
    <source>
        <dbReference type="ARBA" id="ARBA00010516"/>
    </source>
</evidence>
<dbReference type="Gene3D" id="3.30.450.60">
    <property type="match status" value="1"/>
</dbReference>
<dbReference type="GO" id="GO:0006888">
    <property type="term" value="P:endoplasmic reticulum to Golgi vesicle-mediated transport"/>
    <property type="evidence" value="ECO:0007669"/>
    <property type="project" value="TreeGrafter"/>
</dbReference>
<comment type="function">
    <text evidence="10">The coatomer is a cytosolic protein complex that binds to dilysine motifs and reversibly associates with Golgi non-clathrin-coated vesicles, which further mediate biosynthetic protein transport from the ER, via the Golgi up to the trans Golgi network. Coatomer complex is required for budding from Golgi membranes, and is essential for the retrograde Golgi-to-ER transport of dilysine-tagged proteins.</text>
</comment>
<evidence type="ECO:0000256" key="12">
    <source>
        <dbReference type="SAM" id="MobiDB-lite"/>
    </source>
</evidence>
<gene>
    <name evidence="14" type="ORF">IMG5_090970</name>
</gene>
<keyword evidence="6 10" id="KW-0653">Protein transport</keyword>
<feature type="domain" description="MHD" evidence="13">
    <location>
        <begin position="280"/>
        <end position="514"/>
    </location>
</feature>
<dbReference type="CDD" id="cd14830">
    <property type="entry name" value="Delta_COP_N"/>
    <property type="match status" value="1"/>
</dbReference>
<name>G0QR96_ICHMU</name>
<dbReference type="PROSITE" id="PS51072">
    <property type="entry name" value="MHD"/>
    <property type="match status" value="1"/>
</dbReference>
<evidence type="ECO:0000256" key="11">
    <source>
        <dbReference type="RuleBase" id="RU366052"/>
    </source>
</evidence>
<feature type="compositionally biased region" description="Basic and acidic residues" evidence="12">
    <location>
        <begin position="159"/>
        <end position="173"/>
    </location>
</feature>
<dbReference type="STRING" id="857967.G0QR96"/>
<dbReference type="FunCoup" id="G0QR96">
    <property type="interactions" value="501"/>
</dbReference>
<keyword evidence="8 10" id="KW-0472">Membrane</keyword>
<keyword evidence="15" id="KW-1185">Reference proteome</keyword>
<dbReference type="SUPFAM" id="SSF64356">
    <property type="entry name" value="SNARE-like"/>
    <property type="match status" value="1"/>
</dbReference>
<keyword evidence="9 10" id="KW-0968">Cytoplasmic vesicle</keyword>
<dbReference type="GeneID" id="14908420"/>
<organism evidence="14 15">
    <name type="scientific">Ichthyophthirius multifiliis</name>
    <name type="common">White spot disease agent</name>
    <name type="synonym">Ich</name>
    <dbReference type="NCBI Taxonomy" id="5932"/>
    <lineage>
        <taxon>Eukaryota</taxon>
        <taxon>Sar</taxon>
        <taxon>Alveolata</taxon>
        <taxon>Ciliophora</taxon>
        <taxon>Intramacronucleata</taxon>
        <taxon>Oligohymenophorea</taxon>
        <taxon>Hymenostomatida</taxon>
        <taxon>Ophryoglenina</taxon>
        <taxon>Ichthyophthirius</taxon>
    </lineage>
</organism>
<feature type="compositionally biased region" description="Basic and acidic residues" evidence="12">
    <location>
        <begin position="202"/>
        <end position="217"/>
    </location>
</feature>
<dbReference type="GO" id="GO:0015031">
    <property type="term" value="P:protein transport"/>
    <property type="evidence" value="ECO:0007669"/>
    <property type="project" value="UniProtKB-KW"/>
</dbReference>
<evidence type="ECO:0000256" key="7">
    <source>
        <dbReference type="ARBA" id="ARBA00023034"/>
    </source>
</evidence>
<dbReference type="FunFam" id="3.30.450.60:FF:000003">
    <property type="entry name" value="Coatomer subunit delta"/>
    <property type="match status" value="1"/>
</dbReference>
<dbReference type="GO" id="GO:0006890">
    <property type="term" value="P:retrograde vesicle-mediated transport, Golgi to endoplasmic reticulum"/>
    <property type="evidence" value="ECO:0007669"/>
    <property type="project" value="UniProtKB-UniRule"/>
</dbReference>
<dbReference type="OrthoDB" id="10266042at2759"/>
<dbReference type="InParanoid" id="G0QR96"/>
<evidence type="ECO:0000256" key="5">
    <source>
        <dbReference type="ARBA" id="ARBA00022892"/>
    </source>
</evidence>
<accession>G0QR96</accession>
<dbReference type="GO" id="GO:0000139">
    <property type="term" value="C:Golgi membrane"/>
    <property type="evidence" value="ECO:0007669"/>
    <property type="project" value="UniProtKB-SubCell"/>
</dbReference>
<evidence type="ECO:0000256" key="10">
    <source>
        <dbReference type="RuleBase" id="RU364018"/>
    </source>
</evidence>
<evidence type="ECO:0000256" key="2">
    <source>
        <dbReference type="ARBA" id="ARBA00011775"/>
    </source>
</evidence>
<dbReference type="Pfam" id="PF00928">
    <property type="entry name" value="Adap_comp_sub"/>
    <property type="match status" value="1"/>
</dbReference>
<comment type="similarity">
    <text evidence="1 10">Belongs to the adaptor complexes medium subunit family. Delta-COP subfamily.</text>
</comment>
<dbReference type="SUPFAM" id="SSF49447">
    <property type="entry name" value="Second domain of Mu2 adaptin subunit (ap50) of ap2 adaptor"/>
    <property type="match status" value="1"/>
</dbReference>
<keyword evidence="5 10" id="KW-0931">ER-Golgi transport</keyword>
<evidence type="ECO:0000256" key="8">
    <source>
        <dbReference type="ARBA" id="ARBA00023136"/>
    </source>
</evidence>
<dbReference type="OMA" id="VQFRTHP"/>
<feature type="compositionally biased region" description="Polar residues" evidence="12">
    <location>
        <begin position="218"/>
        <end position="232"/>
    </location>
</feature>
<dbReference type="Gene3D" id="2.60.40.1170">
    <property type="entry name" value="Mu homology domain, subdomain B"/>
    <property type="match status" value="2"/>
</dbReference>
<keyword evidence="7 10" id="KW-0333">Golgi apparatus</keyword>
<sequence>MVIISAVICDKQGSILVARQYQNISKHQLEENIRNFPKLIQQDQQHTFVETEYMRYVYLPLDTMYLVLLTKKNSNIIENQETIRLLHKILQDLCPQGVSEANILKRDFDILLCFDDVISYGLRESVTLAQVQTSLDMESSEEKLHNMLMKQRIAEQKEQAKKYQQELKKKQQDKNFTSSSASNPYGSVSSTNQSNIRFPSKSIEEVLKPDLSSDKIDNTQPARPSQKPTTNAPKKGMALGKKQPKNEQQDKTQPKQQQELIQQIQEESNQQQEIKLNPLKAPIDIEIVEKLSCQMTREGTLNSLEINGEVFLSFYDPSKSKVVIQFEYDQNVKLNLMKPHINLNKQLWQDKKQIVLKNSDQSFPLNSRIPSVKYRYVSNSQNEIPFNITCWFSEGGSIALETEFNQDSQFINLKNIEVCFNYPSGEQPSVTQSENADYQIENKSNLFKYIIPVINSDVPSSNIQIQFSANVQEDELFPFNVYFQLSGTYLNIKPLAIANLDDNKNLVKFDIDIV</sequence>
<dbReference type="eggNOG" id="KOG2635">
    <property type="taxonomic scope" value="Eukaryota"/>
</dbReference>
<evidence type="ECO:0000313" key="14">
    <source>
        <dbReference type="EMBL" id="EGR32248.1"/>
    </source>
</evidence>
<dbReference type="InterPro" id="IPR036168">
    <property type="entry name" value="AP2_Mu_C_sf"/>
</dbReference>
<feature type="region of interest" description="Disordered" evidence="12">
    <location>
        <begin position="159"/>
        <end position="266"/>
    </location>
</feature>
<proteinExistence type="inferred from homology"/>
<dbReference type="RefSeq" id="XP_004035734.1">
    <property type="nucleotide sequence ID" value="XM_004035686.1"/>
</dbReference>
<evidence type="ECO:0000256" key="9">
    <source>
        <dbReference type="ARBA" id="ARBA00023329"/>
    </source>
</evidence>
<dbReference type="InterPro" id="IPR011012">
    <property type="entry name" value="Longin-like_dom_sf"/>
</dbReference>